<accession>A0A7S4DTU8</accession>
<gene>
    <name evidence="1" type="ORF">LGLO00237_LOCUS22082</name>
</gene>
<dbReference type="AlphaFoldDB" id="A0A7S4DTU8"/>
<evidence type="ECO:0000313" key="1">
    <source>
        <dbReference type="EMBL" id="CAE0670445.1"/>
    </source>
</evidence>
<proteinExistence type="predicted"/>
<name>A0A7S4DTU8_9EUKA</name>
<protein>
    <submittedName>
        <fullName evidence="1">Uncharacterized protein</fullName>
    </submittedName>
</protein>
<reference evidence="1" key="1">
    <citation type="submission" date="2021-01" db="EMBL/GenBank/DDBJ databases">
        <authorList>
            <person name="Corre E."/>
            <person name="Pelletier E."/>
            <person name="Niang G."/>
            <person name="Scheremetjew M."/>
            <person name="Finn R."/>
            <person name="Kale V."/>
            <person name="Holt S."/>
            <person name="Cochrane G."/>
            <person name="Meng A."/>
            <person name="Brown T."/>
            <person name="Cohen L."/>
        </authorList>
    </citation>
    <scope>NUCLEOTIDE SEQUENCE</scope>
    <source>
        <strain evidence="1">CCCM811</strain>
    </source>
</reference>
<dbReference type="EMBL" id="HBIV01030962">
    <property type="protein sequence ID" value="CAE0670445.1"/>
    <property type="molecule type" value="Transcribed_RNA"/>
</dbReference>
<organism evidence="1">
    <name type="scientific">Lotharella globosa</name>
    <dbReference type="NCBI Taxonomy" id="91324"/>
    <lineage>
        <taxon>Eukaryota</taxon>
        <taxon>Sar</taxon>
        <taxon>Rhizaria</taxon>
        <taxon>Cercozoa</taxon>
        <taxon>Chlorarachniophyceae</taxon>
        <taxon>Lotharella</taxon>
    </lineage>
</organism>
<sequence length="109" mass="11868">MYVHASLSILSTRACMDGWDTTRMGGTPDTCHVYKFTSNNTNVTLGFLLLIPKVAVKEVSKDPDPDTKVYVYFHGPGPLLGILSTVSVNDLRYEDDANDVVSIITVSAS</sequence>